<dbReference type="AlphaFoldDB" id="X1JHE0"/>
<gene>
    <name evidence="1" type="ORF">S03H2_60660</name>
</gene>
<evidence type="ECO:0000313" key="1">
    <source>
        <dbReference type="EMBL" id="GAH77744.1"/>
    </source>
</evidence>
<reference evidence="1" key="1">
    <citation type="journal article" date="2014" name="Front. Microbiol.">
        <title>High frequency of phylogenetically diverse reductive dehalogenase-homologous genes in deep subseafloor sedimentary metagenomes.</title>
        <authorList>
            <person name="Kawai M."/>
            <person name="Futagami T."/>
            <person name="Toyoda A."/>
            <person name="Takaki Y."/>
            <person name="Nishi S."/>
            <person name="Hori S."/>
            <person name="Arai W."/>
            <person name="Tsubouchi T."/>
            <person name="Morono Y."/>
            <person name="Uchiyama I."/>
            <person name="Ito T."/>
            <person name="Fujiyama A."/>
            <person name="Inagaki F."/>
            <person name="Takami H."/>
        </authorList>
    </citation>
    <scope>NUCLEOTIDE SEQUENCE</scope>
    <source>
        <strain evidence="1">Expedition CK06-06</strain>
    </source>
</reference>
<protein>
    <submittedName>
        <fullName evidence="1">Uncharacterized protein</fullName>
    </submittedName>
</protein>
<sequence length="58" mass="7023">MSKKEKWIPYKEKWSERWKPHPKICKNCGILINKDICDCCHTDNTRYGTNPRYYDDAT</sequence>
<organism evidence="1">
    <name type="scientific">marine sediment metagenome</name>
    <dbReference type="NCBI Taxonomy" id="412755"/>
    <lineage>
        <taxon>unclassified sequences</taxon>
        <taxon>metagenomes</taxon>
        <taxon>ecological metagenomes</taxon>
    </lineage>
</organism>
<proteinExistence type="predicted"/>
<feature type="non-terminal residue" evidence="1">
    <location>
        <position position="58"/>
    </location>
</feature>
<dbReference type="EMBL" id="BARU01039108">
    <property type="protein sequence ID" value="GAH77744.1"/>
    <property type="molecule type" value="Genomic_DNA"/>
</dbReference>
<comment type="caution">
    <text evidence="1">The sequence shown here is derived from an EMBL/GenBank/DDBJ whole genome shotgun (WGS) entry which is preliminary data.</text>
</comment>
<name>X1JHE0_9ZZZZ</name>
<accession>X1JHE0</accession>